<dbReference type="EMBL" id="CABPRJ010000503">
    <property type="protein sequence ID" value="VVC30007.1"/>
    <property type="molecule type" value="Genomic_DNA"/>
</dbReference>
<dbReference type="OrthoDB" id="8192658at2759"/>
<dbReference type="Proteomes" id="UP000325440">
    <property type="component" value="Unassembled WGS sequence"/>
</dbReference>
<name>A0A5E4MHV5_9HEMI</name>
<dbReference type="AlphaFoldDB" id="A0A5E4MHV5"/>
<reference evidence="1 2" key="1">
    <citation type="submission" date="2019-08" db="EMBL/GenBank/DDBJ databases">
        <authorList>
            <person name="Alioto T."/>
            <person name="Alioto T."/>
            <person name="Gomez Garrido J."/>
        </authorList>
    </citation>
    <scope>NUCLEOTIDE SEQUENCE [LARGE SCALE GENOMIC DNA]</scope>
</reference>
<keyword evidence="2" id="KW-1185">Reference proteome</keyword>
<gene>
    <name evidence="1" type="ORF">CINCED_3A007400</name>
</gene>
<evidence type="ECO:0000313" key="2">
    <source>
        <dbReference type="Proteomes" id="UP000325440"/>
    </source>
</evidence>
<accession>A0A5E4MHV5</accession>
<evidence type="ECO:0000313" key="1">
    <source>
        <dbReference type="EMBL" id="VVC30007.1"/>
    </source>
</evidence>
<protein>
    <submittedName>
        <fullName evidence="1">Uncharacterized protein</fullName>
    </submittedName>
</protein>
<organism evidence="1 2">
    <name type="scientific">Cinara cedri</name>
    <dbReference type="NCBI Taxonomy" id="506608"/>
    <lineage>
        <taxon>Eukaryota</taxon>
        <taxon>Metazoa</taxon>
        <taxon>Ecdysozoa</taxon>
        <taxon>Arthropoda</taxon>
        <taxon>Hexapoda</taxon>
        <taxon>Insecta</taxon>
        <taxon>Pterygota</taxon>
        <taxon>Neoptera</taxon>
        <taxon>Paraneoptera</taxon>
        <taxon>Hemiptera</taxon>
        <taxon>Sternorrhyncha</taxon>
        <taxon>Aphidomorpha</taxon>
        <taxon>Aphidoidea</taxon>
        <taxon>Aphididae</taxon>
        <taxon>Lachninae</taxon>
        <taxon>Cinara</taxon>
    </lineage>
</organism>
<proteinExistence type="predicted"/>
<sequence>MTKDTSMSAEEEESMFSDEELFDNDSKDCIVTLTSSVSYEDEYQSLLFQNRDRIITKLKNDLSNFLPPPPTVTTCRLSLDNILDRWYQYQNSNSQTNKFEPKELKNIDRAKKWSWPEVVNVQCFDVYYNIDNKSVEMALLEMKYQQRYVSNETQSLMNTGHTPQPKKERGLITQVKPLEQNIRIMRRKPVSKPQILAEAKAKLALVENKRRILVPGKLKRENITKPLEKSYLENSNSIRSTAHKRALFQSPEINRSRKRFCYNQNPDSDESSGPLSAVSICSDTSNTTPVKRWSAVSRSTQLFKDELQEERKNNIPRTEPIKKCQRALKFFSNSEKATPKNLFNTTKSNPKELSKLHKQKLLWAVSEVLKTCGIDSHHKQFRSFLQQLFKVCSKQWLQQPNTEGKTSTSEAMRTMAMKHKSTVLKLKSTSPKNDIKNKDNVVTKKKSVADVKKVLFSDNTPKSDFKFEKFGLNLEMKCSPIKTIVLSKQIDDFAMFLDINKLSPNINTEDQPNRSVSSTSDYCSKLDIDSNDSEVIIAA</sequence>